<dbReference type="FunFam" id="3.40.50.300:FF:000640">
    <property type="entry name" value="MoxR family ATPase"/>
    <property type="match status" value="1"/>
</dbReference>
<evidence type="ECO:0000259" key="3">
    <source>
        <dbReference type="SMART" id="SM00382"/>
    </source>
</evidence>
<reference evidence="4 5" key="1">
    <citation type="submission" date="2007-10" db="EMBL/GenBank/DDBJ databases">
        <title>Complete sequence of Caldivirga maquilingensis IC-167.</title>
        <authorList>
            <consortium name="US DOE Joint Genome Institute"/>
            <person name="Copeland A."/>
            <person name="Lucas S."/>
            <person name="Lapidus A."/>
            <person name="Barry K."/>
            <person name="Glavina del Rio T."/>
            <person name="Dalin E."/>
            <person name="Tice H."/>
            <person name="Pitluck S."/>
            <person name="Saunders E."/>
            <person name="Brettin T."/>
            <person name="Bruce D."/>
            <person name="Detter J.C."/>
            <person name="Han C."/>
            <person name="Schmutz J."/>
            <person name="Larimer F."/>
            <person name="Land M."/>
            <person name="Hauser L."/>
            <person name="Kyrpides N."/>
            <person name="Ivanova N."/>
            <person name="Biddle J.F."/>
            <person name="Zhang Z."/>
            <person name="Fitz-Gibbon S.T."/>
            <person name="Lowe T.M."/>
            <person name="Saltikov C."/>
            <person name="House C.H."/>
            <person name="Richardson P."/>
        </authorList>
    </citation>
    <scope>NUCLEOTIDE SEQUENCE [LARGE SCALE GENOMIC DNA]</scope>
    <source>
        <strain evidence="5">ATCC 700844 / DSM 13496 / JCM 10307 / IC-167</strain>
    </source>
</reference>
<dbReference type="Proteomes" id="UP000001137">
    <property type="component" value="Chromosome"/>
</dbReference>
<dbReference type="InterPro" id="IPR050764">
    <property type="entry name" value="CbbQ/NirQ/NorQ/GpvN"/>
</dbReference>
<dbReference type="GeneID" id="5709766"/>
<sequence length="313" mass="34594">MSDTQAVGTVLSRMLTELSKVIVGYEEEATVMFATLLASGHVLLEGVPGVGKTTLAKAFAKTLSLSFSRIQFTPDLLPSDVVGTVVYNPKINDFEVKLGPIFANIVLADEINRAPPKTQAGLLEAMQEGQVTIGGKSFKLPKPFMVIATQDPRELSGTYPLPEAQLDRFMTRIYLTYPSFDEEVQISINTNLGRVELVRQVISIEELNKLIDQVDGVKLTRPVANYIVNVVRATREYKGVRLGASTRAIQMLSRLARAWALIHERNYVVPEDVIKVAPYVLAHRIFSSSVDPEKVIEDVLKGVETPEASLIRR</sequence>
<evidence type="ECO:0000313" key="5">
    <source>
        <dbReference type="Proteomes" id="UP000001137"/>
    </source>
</evidence>
<name>A8MC73_CALMQ</name>
<feature type="domain" description="AAA+ ATPase" evidence="3">
    <location>
        <begin position="38"/>
        <end position="179"/>
    </location>
</feature>
<dbReference type="HOGENOM" id="CLU_034716_2_0_2"/>
<dbReference type="CDD" id="cd00009">
    <property type="entry name" value="AAA"/>
    <property type="match status" value="1"/>
</dbReference>
<dbReference type="InterPro" id="IPR027417">
    <property type="entry name" value="P-loop_NTPase"/>
</dbReference>
<dbReference type="EMBL" id="CP000852">
    <property type="protein sequence ID" value="ABW01379.1"/>
    <property type="molecule type" value="Genomic_DNA"/>
</dbReference>
<dbReference type="InterPro" id="IPR003593">
    <property type="entry name" value="AAA+_ATPase"/>
</dbReference>
<evidence type="ECO:0000256" key="1">
    <source>
        <dbReference type="ARBA" id="ARBA00022741"/>
    </source>
</evidence>
<evidence type="ECO:0000313" key="4">
    <source>
        <dbReference type="EMBL" id="ABW01379.1"/>
    </source>
</evidence>
<keyword evidence="1" id="KW-0547">Nucleotide-binding</keyword>
<dbReference type="Pfam" id="PF07726">
    <property type="entry name" value="AAA_3"/>
    <property type="match status" value="1"/>
</dbReference>
<dbReference type="eggNOG" id="arCOG00434">
    <property type="taxonomic scope" value="Archaea"/>
</dbReference>
<dbReference type="Gene3D" id="3.40.50.300">
    <property type="entry name" value="P-loop containing nucleotide triphosphate hydrolases"/>
    <property type="match status" value="1"/>
</dbReference>
<keyword evidence="5" id="KW-1185">Reference proteome</keyword>
<dbReference type="InterPro" id="IPR011703">
    <property type="entry name" value="ATPase_AAA-3"/>
</dbReference>
<gene>
    <name evidence="4" type="ordered locus">Cmaq_0535</name>
</gene>
<dbReference type="RefSeq" id="WP_012185599.1">
    <property type="nucleotide sequence ID" value="NC_009954.1"/>
</dbReference>
<organism evidence="4 5">
    <name type="scientific">Caldivirga maquilingensis (strain ATCC 700844 / DSM 13496 / JCM 10307 / IC-167)</name>
    <dbReference type="NCBI Taxonomy" id="397948"/>
    <lineage>
        <taxon>Archaea</taxon>
        <taxon>Thermoproteota</taxon>
        <taxon>Thermoprotei</taxon>
        <taxon>Thermoproteales</taxon>
        <taxon>Thermoproteaceae</taxon>
        <taxon>Caldivirga</taxon>
    </lineage>
</organism>
<dbReference type="Pfam" id="PF17863">
    <property type="entry name" value="AAA_lid_2"/>
    <property type="match status" value="1"/>
</dbReference>
<proteinExistence type="predicted"/>
<dbReference type="InterPro" id="IPR041628">
    <property type="entry name" value="ChlI/MoxR_AAA_lid"/>
</dbReference>
<dbReference type="PIRSF" id="PIRSF002849">
    <property type="entry name" value="AAA_ATPase_chaperone_MoxR_prd"/>
    <property type="match status" value="1"/>
</dbReference>
<keyword evidence="2" id="KW-0067">ATP-binding</keyword>
<dbReference type="GO" id="GO:0005524">
    <property type="term" value="F:ATP binding"/>
    <property type="evidence" value="ECO:0007669"/>
    <property type="project" value="UniProtKB-KW"/>
</dbReference>
<accession>A8MC73</accession>
<dbReference type="SUPFAM" id="SSF52540">
    <property type="entry name" value="P-loop containing nucleoside triphosphate hydrolases"/>
    <property type="match status" value="1"/>
</dbReference>
<protein>
    <submittedName>
        <fullName evidence="4">ATPase associated with various cellular activities AAA_3</fullName>
    </submittedName>
</protein>
<evidence type="ECO:0000256" key="2">
    <source>
        <dbReference type="ARBA" id="ARBA00022840"/>
    </source>
</evidence>
<dbReference type="KEGG" id="cma:Cmaq_0535"/>
<dbReference type="AlphaFoldDB" id="A8MC73"/>
<dbReference type="PANTHER" id="PTHR42759:SF5">
    <property type="entry name" value="METHANOL DEHYDROGENASE REGULATOR"/>
    <property type="match status" value="1"/>
</dbReference>
<dbReference type="PANTHER" id="PTHR42759">
    <property type="entry name" value="MOXR FAMILY PROTEIN"/>
    <property type="match status" value="1"/>
</dbReference>
<dbReference type="GO" id="GO:0016887">
    <property type="term" value="F:ATP hydrolysis activity"/>
    <property type="evidence" value="ECO:0007669"/>
    <property type="project" value="InterPro"/>
</dbReference>
<dbReference type="SMART" id="SM00382">
    <property type="entry name" value="AAA"/>
    <property type="match status" value="1"/>
</dbReference>
<dbReference type="Gene3D" id="1.10.8.80">
    <property type="entry name" value="Magnesium chelatase subunit I, C-Terminal domain"/>
    <property type="match status" value="1"/>
</dbReference>
<dbReference type="STRING" id="397948.Cmaq_0535"/>